<dbReference type="InterPro" id="IPR019775">
    <property type="entry name" value="WD40_repeat_CS"/>
</dbReference>
<dbReference type="InterPro" id="IPR001632">
    <property type="entry name" value="WD40_G-protein_beta-like"/>
</dbReference>
<feature type="compositionally biased region" description="Low complexity" evidence="7">
    <location>
        <begin position="45"/>
        <end position="57"/>
    </location>
</feature>
<dbReference type="PROSITE" id="PS00678">
    <property type="entry name" value="WD_REPEATS_1"/>
    <property type="match status" value="1"/>
</dbReference>
<dbReference type="PANTHER" id="PTHR19850">
    <property type="entry name" value="GUANINE NUCLEOTIDE-BINDING PROTEIN BETA G PROTEIN BETA"/>
    <property type="match status" value="1"/>
</dbReference>
<dbReference type="PROSITE" id="PS50082">
    <property type="entry name" value="WD_REPEATS_2"/>
    <property type="match status" value="6"/>
</dbReference>
<reference evidence="8 9" key="1">
    <citation type="submission" date="2013-03" db="EMBL/GenBank/DDBJ databases">
        <authorList>
            <person name="Warren W."/>
            <person name="Wilson R.K."/>
        </authorList>
    </citation>
    <scope>NUCLEOTIDE SEQUENCE</scope>
</reference>
<proteinExistence type="inferred from homology"/>
<protein>
    <submittedName>
        <fullName evidence="8">G protein subunit beta 2</fullName>
    </submittedName>
</protein>
<sequence length="543" mass="58373">MRGRGLHRAGAWPNREMGRRTPLPSLESPNQGGAGDRSRDPQAVSPSSCASTTSSSPRGGMSYSFPGSKPFEYGLRPHSVRVRSLGATGTVFAPLVGFCLLASPKCEALVSPSRVLGAAAAAASLAGGIPPLWGGSAGGGVGATEEIHPRRRRLRRGGRQRRPRAASDPAAESHRHRPRASGQELPPQPPSRGPQPPPHGPGAMSELEQLRQEAEQLRNQIRDARKACGDSTLTQITAGLDPVGRIQMRTRRTLRGHLAKIYAMHWGTDSRLLVSASQDGKLIIWDSYTTNKVHAIPLRSSWVMTCAYAPSGNFVACGGLDNICSIYSLKTREGNVRVSRELPGHTGYLSCCRFLDDNQIITSSGDTTCALWDIETGQQTVGFAGHSGDVMSLSLAPDGRTFVSGACDASIKLWDVRDSMCRQTFIGHESDINAVAFFPNGYAFTTGSDDATCRLFDLRADQELLMYSHDNIICGITSVAFSRSGRLLLAGYDDFNCNIWDAMKGDRAGVLAGHDNRVSCLGVTDDGMAVATGSWDSFLKIWN</sequence>
<comment type="similarity">
    <text evidence="2">Belongs to the WD repeat G protein beta family.</text>
</comment>
<keyword evidence="4" id="KW-0677">Repeat</keyword>
<reference evidence="8" key="3">
    <citation type="submission" date="2025-09" db="UniProtKB">
        <authorList>
            <consortium name="Ensembl"/>
        </authorList>
    </citation>
    <scope>IDENTIFICATION</scope>
</reference>
<gene>
    <name evidence="8" type="primary">GNB2</name>
</gene>
<feature type="repeat" description="WD" evidence="6">
    <location>
        <begin position="425"/>
        <end position="466"/>
    </location>
</feature>
<dbReference type="VEuPathDB" id="HostDB:ENSMFAG00000039171"/>
<feature type="repeat" description="WD" evidence="6">
    <location>
        <begin position="476"/>
        <end position="510"/>
    </location>
</feature>
<dbReference type="Ensembl" id="ENSMFAT00000017914.2">
    <property type="protein sequence ID" value="ENSMFAP00000043624.2"/>
    <property type="gene ID" value="ENSMFAG00000039171.2"/>
</dbReference>
<dbReference type="Bgee" id="ENSMFAG00000039171">
    <property type="expression patterns" value="Expressed in bone marrow and 13 other cell types or tissues"/>
</dbReference>
<dbReference type="InterPro" id="IPR020472">
    <property type="entry name" value="WD40_PAC1"/>
</dbReference>
<keyword evidence="5" id="KW-0807">Transducer</keyword>
<dbReference type="FunFam" id="2.130.10.10:FF:000007">
    <property type="entry name" value="Guanine nucleotide-binding protein G(I)/G(S)/G(T) subunit beta-1"/>
    <property type="match status" value="1"/>
</dbReference>
<keyword evidence="3 6" id="KW-0853">WD repeat</keyword>
<dbReference type="PROSITE" id="PS50294">
    <property type="entry name" value="WD_REPEATS_REGION"/>
    <property type="match status" value="4"/>
</dbReference>
<organism evidence="8 9">
    <name type="scientific">Macaca fascicularis</name>
    <name type="common">Crab-eating macaque</name>
    <name type="synonym">Cynomolgus monkey</name>
    <dbReference type="NCBI Taxonomy" id="9541"/>
    <lineage>
        <taxon>Eukaryota</taxon>
        <taxon>Metazoa</taxon>
        <taxon>Chordata</taxon>
        <taxon>Craniata</taxon>
        <taxon>Vertebrata</taxon>
        <taxon>Euteleostomi</taxon>
        <taxon>Mammalia</taxon>
        <taxon>Eutheria</taxon>
        <taxon>Euarchontoglires</taxon>
        <taxon>Primates</taxon>
        <taxon>Haplorrhini</taxon>
        <taxon>Catarrhini</taxon>
        <taxon>Cercopithecidae</taxon>
        <taxon>Cercopithecinae</taxon>
        <taxon>Macaca</taxon>
    </lineage>
</organism>
<feature type="repeat" description="WD" evidence="6">
    <location>
        <begin position="511"/>
        <end position="543"/>
    </location>
</feature>
<feature type="repeat" description="WD" evidence="6">
    <location>
        <begin position="383"/>
        <end position="424"/>
    </location>
</feature>
<dbReference type="InterPro" id="IPR015943">
    <property type="entry name" value="WD40/YVTN_repeat-like_dom_sf"/>
</dbReference>
<dbReference type="AlphaFoldDB" id="A0A2K5X2C8"/>
<dbReference type="InterPro" id="IPR036322">
    <property type="entry name" value="WD40_repeat_dom_sf"/>
</dbReference>
<evidence type="ECO:0000313" key="8">
    <source>
        <dbReference type="Ensembl" id="ENSMFAP00000043624.2"/>
    </source>
</evidence>
<name>A0A2K5X2C8_MACFA</name>
<feature type="region of interest" description="Disordered" evidence="7">
    <location>
        <begin position="140"/>
        <end position="204"/>
    </location>
</feature>
<evidence type="ECO:0000256" key="2">
    <source>
        <dbReference type="ARBA" id="ARBA00009768"/>
    </source>
</evidence>
<comment type="function">
    <text evidence="1">Guanine nucleotide-binding proteins (G proteins) are involved as a modulator or transducer in various transmembrane signaling systems. The beta and gamma chains are required for the GTPase activity, for replacement of GDP by GTP, and for G protein-effector interaction.</text>
</comment>
<evidence type="ECO:0000256" key="5">
    <source>
        <dbReference type="ARBA" id="ARBA00023224"/>
    </source>
</evidence>
<dbReference type="PRINTS" id="PR00320">
    <property type="entry name" value="GPROTEINBRPT"/>
</dbReference>
<feature type="repeat" description="WD" evidence="6">
    <location>
        <begin position="342"/>
        <end position="382"/>
    </location>
</feature>
<dbReference type="Pfam" id="PF25391">
    <property type="entry name" value="WD40_Gbeta"/>
    <property type="match status" value="1"/>
</dbReference>
<dbReference type="InterPro" id="IPR001680">
    <property type="entry name" value="WD40_rpt"/>
</dbReference>
<feature type="region of interest" description="Disordered" evidence="7">
    <location>
        <begin position="1"/>
        <end position="63"/>
    </location>
</feature>
<dbReference type="InterPro" id="IPR016346">
    <property type="entry name" value="G-protein_beta_1-5"/>
</dbReference>
<dbReference type="GeneTree" id="ENSGT01000000214413"/>
<dbReference type="SMART" id="SM00320">
    <property type="entry name" value="WD40"/>
    <property type="match status" value="7"/>
</dbReference>
<dbReference type="GO" id="GO:0007165">
    <property type="term" value="P:signal transduction"/>
    <property type="evidence" value="ECO:0007669"/>
    <property type="project" value="UniProtKB-KW"/>
</dbReference>
<dbReference type="Gene3D" id="2.130.10.10">
    <property type="entry name" value="YVTN repeat-like/Quinoprotein amine dehydrogenase"/>
    <property type="match status" value="1"/>
</dbReference>
<dbReference type="Proteomes" id="UP000233100">
    <property type="component" value="Chromosome 3"/>
</dbReference>
<keyword evidence="9" id="KW-1185">Reference proteome</keyword>
<evidence type="ECO:0000256" key="6">
    <source>
        <dbReference type="PROSITE-ProRule" id="PRU00221"/>
    </source>
</evidence>
<feature type="compositionally biased region" description="Pro residues" evidence="7">
    <location>
        <begin position="186"/>
        <end position="200"/>
    </location>
</feature>
<feature type="repeat" description="WD" evidence="6">
    <location>
        <begin position="254"/>
        <end position="295"/>
    </location>
</feature>
<evidence type="ECO:0000256" key="3">
    <source>
        <dbReference type="ARBA" id="ARBA00022574"/>
    </source>
</evidence>
<evidence type="ECO:0000313" key="9">
    <source>
        <dbReference type="Proteomes" id="UP000233100"/>
    </source>
</evidence>
<feature type="compositionally biased region" description="Basic residues" evidence="7">
    <location>
        <begin position="149"/>
        <end position="164"/>
    </location>
</feature>
<dbReference type="CDD" id="cd00200">
    <property type="entry name" value="WD40"/>
    <property type="match status" value="1"/>
</dbReference>
<reference evidence="8" key="2">
    <citation type="submission" date="2025-08" db="UniProtKB">
        <authorList>
            <consortium name="Ensembl"/>
        </authorList>
    </citation>
    <scope>IDENTIFICATION</scope>
</reference>
<evidence type="ECO:0000256" key="1">
    <source>
        <dbReference type="ARBA" id="ARBA00002002"/>
    </source>
</evidence>
<evidence type="ECO:0000256" key="4">
    <source>
        <dbReference type="ARBA" id="ARBA00022737"/>
    </source>
</evidence>
<dbReference type="SUPFAM" id="SSF50978">
    <property type="entry name" value="WD40 repeat-like"/>
    <property type="match status" value="1"/>
</dbReference>
<evidence type="ECO:0000256" key="7">
    <source>
        <dbReference type="SAM" id="MobiDB-lite"/>
    </source>
</evidence>
<dbReference type="PRINTS" id="PR00319">
    <property type="entry name" value="GPROTEINB"/>
</dbReference>
<accession>A0A2K5X2C8</accession>